<keyword evidence="3" id="KW-1185">Reference proteome</keyword>
<proteinExistence type="predicted"/>
<organism evidence="2 3">
    <name type="scientific">Crenothrix polyspora</name>
    <dbReference type="NCBI Taxonomy" id="360316"/>
    <lineage>
        <taxon>Bacteria</taxon>
        <taxon>Pseudomonadati</taxon>
        <taxon>Pseudomonadota</taxon>
        <taxon>Gammaproteobacteria</taxon>
        <taxon>Methylococcales</taxon>
        <taxon>Crenotrichaceae</taxon>
        <taxon>Crenothrix</taxon>
    </lineage>
</organism>
<evidence type="ECO:0000313" key="3">
    <source>
        <dbReference type="Proteomes" id="UP000195667"/>
    </source>
</evidence>
<feature type="domain" description="BioF2-like acetyltransferase" evidence="1">
    <location>
        <begin position="183"/>
        <end position="323"/>
    </location>
</feature>
<sequence>MLVTESLKTVIFNSFADIESIWRSFEESGDNYAFQSFNFLKQWHDSVDIVTNCQACLVVVKYPLDQPIMILPLGIEKRHGIRCLVWLGGEVADYHGPLLSPDYSKKLPAALFQQAWRIIQAQLPAFDSIVFEEMPQTIGGQLNPFVSLPCIPTASSAHFTDLGTDFNAFLTQKRSKKSLDTEKRKHKRLREFGQVEFVIATHSTQTKRFLADMISQKVRSYMEMGVSNLFASKEVCDFFAALSLQLYPSGMVHMSALTLDDRVIATHWGLVYKKRFYHLYPTYEQSELTRYAPGGLLMWKLFEWCIDNGIETYDFTIGDEAYKTQWCNHELNLYNYYHGTTVLGKTYTVFSVAYHRLKRKVKHTPKLWERVQTMRSWLAKISLINH</sequence>
<accession>A0A1R4HDU9</accession>
<evidence type="ECO:0000259" key="1">
    <source>
        <dbReference type="Pfam" id="PF13480"/>
    </source>
</evidence>
<name>A0A1R4HDU9_9GAMM</name>
<dbReference type="Gene3D" id="3.40.630.30">
    <property type="match status" value="1"/>
</dbReference>
<dbReference type="Proteomes" id="UP000195667">
    <property type="component" value="Unassembled WGS sequence"/>
</dbReference>
<dbReference type="OrthoDB" id="9808976at2"/>
<dbReference type="InterPro" id="IPR016181">
    <property type="entry name" value="Acyl_CoA_acyltransferase"/>
</dbReference>
<dbReference type="EMBL" id="FUKI01000126">
    <property type="protein sequence ID" value="SJM94060.1"/>
    <property type="molecule type" value="Genomic_DNA"/>
</dbReference>
<reference evidence="3" key="1">
    <citation type="submission" date="2017-02" db="EMBL/GenBank/DDBJ databases">
        <authorList>
            <person name="Daims H."/>
        </authorList>
    </citation>
    <scope>NUCLEOTIDE SEQUENCE [LARGE SCALE GENOMIC DNA]</scope>
</reference>
<dbReference type="InterPro" id="IPR038740">
    <property type="entry name" value="BioF2-like_GNAT_dom"/>
</dbReference>
<dbReference type="RefSeq" id="WP_087144127.1">
    <property type="nucleotide sequence ID" value="NZ_FUKI01000126.1"/>
</dbReference>
<dbReference type="Pfam" id="PF13480">
    <property type="entry name" value="Acetyltransf_6"/>
    <property type="match status" value="1"/>
</dbReference>
<evidence type="ECO:0000313" key="2">
    <source>
        <dbReference type="EMBL" id="SJM94060.1"/>
    </source>
</evidence>
<dbReference type="SUPFAM" id="SSF55729">
    <property type="entry name" value="Acyl-CoA N-acyltransferases (Nat)"/>
    <property type="match status" value="1"/>
</dbReference>
<protein>
    <recommendedName>
        <fullName evidence="1">BioF2-like acetyltransferase domain-containing protein</fullName>
    </recommendedName>
</protein>
<gene>
    <name evidence="2" type="ORF">CRENPOLYSF1_50099</name>
</gene>
<dbReference type="AlphaFoldDB" id="A0A1R4HDU9"/>